<dbReference type="HOGENOM" id="CLU_091246_0_0_9"/>
<dbReference type="eggNOG" id="ENOG50333NY">
    <property type="taxonomic scope" value="Bacteria"/>
</dbReference>
<dbReference type="PATRIC" id="fig|525365.8.peg.1390"/>
<organism evidence="2 3">
    <name type="scientific">Lactobacillus ultunensis DSM 16047</name>
    <dbReference type="NCBI Taxonomy" id="525365"/>
    <lineage>
        <taxon>Bacteria</taxon>
        <taxon>Bacillati</taxon>
        <taxon>Bacillota</taxon>
        <taxon>Bacilli</taxon>
        <taxon>Lactobacillales</taxon>
        <taxon>Lactobacillaceae</taxon>
        <taxon>Lactobacillus</taxon>
    </lineage>
</organism>
<evidence type="ECO:0000313" key="3">
    <source>
        <dbReference type="Proteomes" id="UP000005583"/>
    </source>
</evidence>
<comment type="caution">
    <text evidence="2">The sequence shown here is derived from an EMBL/GenBank/DDBJ whole genome shotgun (WGS) entry which is preliminary data.</text>
</comment>
<dbReference type="Proteomes" id="UP000005583">
    <property type="component" value="Unassembled WGS sequence"/>
</dbReference>
<gene>
    <name evidence="2" type="ORF">HMPREF0548_1648</name>
</gene>
<keyword evidence="3" id="KW-1185">Reference proteome</keyword>
<dbReference type="EMBL" id="ACGU01000072">
    <property type="protein sequence ID" value="EEJ71491.1"/>
    <property type="molecule type" value="Genomic_DNA"/>
</dbReference>
<dbReference type="OrthoDB" id="2893237at2"/>
<feature type="region of interest" description="Disordered" evidence="1">
    <location>
        <begin position="209"/>
        <end position="247"/>
    </location>
</feature>
<proteinExistence type="predicted"/>
<dbReference type="RefSeq" id="WP_007126143.1">
    <property type="nucleotide sequence ID" value="NZ_AZFO01000038.1"/>
</dbReference>
<protein>
    <submittedName>
        <fullName evidence="2">Uncharacterized protein</fullName>
    </submittedName>
</protein>
<sequence>MKELEFNQDISQSFVNGTMAGFTDYVKRRNQDSRDLIVSRGGAWMKGNFIDNAVANEVKKLGNFNYQIKMAGYSWEYLQFSYYDKQSDIVNNVILKNYKTLTNSISNRNNKLPDYLAHDSVGNIDILKEHKEKIHATGQAVQLELLPQISTSKEKLSKTNSSRFYVVGYSLGQDGGIESLKLLMPNPVTNSLVEIEDWKEYIAEAPIQPNPDDLNLFQDEKNIPEAQYDDTSNMKYEIADNAEEKDN</sequence>
<accession>C2EPQ2</accession>
<reference evidence="2 3" key="1">
    <citation type="submission" date="2009-01" db="EMBL/GenBank/DDBJ databases">
        <authorList>
            <person name="Qin X."/>
            <person name="Bachman B."/>
            <person name="Battles P."/>
            <person name="Bell A."/>
            <person name="Bess C."/>
            <person name="Bickham C."/>
            <person name="Chaboub L."/>
            <person name="Chen D."/>
            <person name="Coyle M."/>
            <person name="Deiros D.R."/>
            <person name="Dinh H."/>
            <person name="Forbes L."/>
            <person name="Fowler G."/>
            <person name="Francisco L."/>
            <person name="Fu Q."/>
            <person name="Gubbala S."/>
            <person name="Hale W."/>
            <person name="Han Y."/>
            <person name="Hemphill L."/>
            <person name="Highlander S.K."/>
            <person name="Hirani K."/>
            <person name="Hogues M."/>
            <person name="Jackson L."/>
            <person name="Jakkamsetti A."/>
            <person name="Javaid M."/>
            <person name="Jiang H."/>
            <person name="Korchina V."/>
            <person name="Kovar C."/>
            <person name="Lara F."/>
            <person name="Lee S."/>
            <person name="Mata R."/>
            <person name="Mathew T."/>
            <person name="Moen C."/>
            <person name="Morales K."/>
            <person name="Munidasa M."/>
            <person name="Nazareth L."/>
            <person name="Ngo R."/>
            <person name="Nguyen L."/>
            <person name="Okwuonu G."/>
            <person name="Ongeri F."/>
            <person name="Patil S."/>
            <person name="Petrosino J."/>
            <person name="Pham C."/>
            <person name="Pham P."/>
            <person name="Pu L.-L."/>
            <person name="Puazo M."/>
            <person name="Raj R."/>
            <person name="Reid J."/>
            <person name="Rouhana J."/>
            <person name="Saada N."/>
            <person name="Shang Y."/>
            <person name="Simmons D."/>
            <person name="Thornton R."/>
            <person name="Warren J."/>
            <person name="Weissenberger G."/>
            <person name="Zhang J."/>
            <person name="Zhang L."/>
            <person name="Zhou C."/>
            <person name="Zhu D."/>
            <person name="Muzny D."/>
            <person name="Worley K."/>
            <person name="Gibbs R."/>
        </authorList>
    </citation>
    <scope>NUCLEOTIDE SEQUENCE [LARGE SCALE GENOMIC DNA]</scope>
    <source>
        <strain evidence="2 3">DSM 16047</strain>
    </source>
</reference>
<evidence type="ECO:0000313" key="2">
    <source>
        <dbReference type="EMBL" id="EEJ71491.1"/>
    </source>
</evidence>
<evidence type="ECO:0000256" key="1">
    <source>
        <dbReference type="SAM" id="MobiDB-lite"/>
    </source>
</evidence>
<dbReference type="AlphaFoldDB" id="C2EPQ2"/>
<name>C2EPQ2_9LACO</name>
<dbReference type="STRING" id="525365.HMPREF0548_1648"/>